<dbReference type="PANTHER" id="PTHR28603:SF1">
    <property type="entry name" value="TRANSMEMBRANE PROTEIN 243"/>
    <property type="match status" value="1"/>
</dbReference>
<reference evidence="3 4" key="1">
    <citation type="submission" date="2025-05" db="UniProtKB">
        <authorList>
            <consortium name="RefSeq"/>
        </authorList>
    </citation>
    <scope>IDENTIFICATION</scope>
    <source>
        <tissue evidence="3 4">Muscle</tissue>
    </source>
</reference>
<keyword evidence="1" id="KW-1133">Transmembrane helix</keyword>
<protein>
    <submittedName>
        <fullName evidence="3 4">Transmembrane protein 243-like</fullName>
    </submittedName>
</protein>
<feature type="transmembrane region" description="Helical" evidence="1">
    <location>
        <begin position="99"/>
        <end position="119"/>
    </location>
</feature>
<keyword evidence="1" id="KW-0812">Transmembrane</keyword>
<accession>A0ABM1BPU6</accession>
<sequence length="122" mass="13673">MNPSAASVPAEQTPLFGNKMPDRPLFGETTTSGRFLNLIVGTITCIFVAVTLICACATQSPLKGVNIYFSICICLICISHIILIIWYRQGDVDPKFRYLIYFNAFSIFLLCVCGNIYFFRNL</sequence>
<evidence type="ECO:0000313" key="2">
    <source>
        <dbReference type="Proteomes" id="UP000694941"/>
    </source>
</evidence>
<dbReference type="Pfam" id="PF10856">
    <property type="entry name" value="DUF2678"/>
    <property type="match status" value="1"/>
</dbReference>
<dbReference type="Proteomes" id="UP000694941">
    <property type="component" value="Unplaced"/>
</dbReference>
<feature type="transmembrane region" description="Helical" evidence="1">
    <location>
        <begin position="35"/>
        <end position="55"/>
    </location>
</feature>
<dbReference type="GeneID" id="106470336"/>
<keyword evidence="1" id="KW-0472">Membrane</keyword>
<evidence type="ECO:0000313" key="4">
    <source>
        <dbReference type="RefSeq" id="XP_022254661.1"/>
    </source>
</evidence>
<gene>
    <name evidence="3 4" type="primary">LOC106470336</name>
</gene>
<dbReference type="PANTHER" id="PTHR28603">
    <property type="entry name" value="TRANSMEMBRANE PROTEIN 243"/>
    <property type="match status" value="1"/>
</dbReference>
<dbReference type="RefSeq" id="XP_013786341.1">
    <property type="nucleotide sequence ID" value="XM_013930887.2"/>
</dbReference>
<proteinExistence type="predicted"/>
<organism evidence="2 3">
    <name type="scientific">Limulus polyphemus</name>
    <name type="common">Atlantic horseshoe crab</name>
    <dbReference type="NCBI Taxonomy" id="6850"/>
    <lineage>
        <taxon>Eukaryota</taxon>
        <taxon>Metazoa</taxon>
        <taxon>Ecdysozoa</taxon>
        <taxon>Arthropoda</taxon>
        <taxon>Chelicerata</taxon>
        <taxon>Merostomata</taxon>
        <taxon>Xiphosura</taxon>
        <taxon>Limulidae</taxon>
        <taxon>Limulus</taxon>
    </lineage>
</organism>
<keyword evidence="2" id="KW-1185">Reference proteome</keyword>
<name>A0ABM1BPU6_LIMPO</name>
<evidence type="ECO:0000313" key="3">
    <source>
        <dbReference type="RefSeq" id="XP_013786341.1"/>
    </source>
</evidence>
<dbReference type="InterPro" id="IPR022564">
    <property type="entry name" value="DUF2678"/>
</dbReference>
<feature type="transmembrane region" description="Helical" evidence="1">
    <location>
        <begin position="67"/>
        <end position="87"/>
    </location>
</feature>
<dbReference type="RefSeq" id="XP_022254661.1">
    <property type="nucleotide sequence ID" value="XM_022398953.1"/>
</dbReference>
<evidence type="ECO:0000256" key="1">
    <source>
        <dbReference type="SAM" id="Phobius"/>
    </source>
</evidence>